<accession>A0ABX2DQQ2</accession>
<dbReference type="InterPro" id="IPR020846">
    <property type="entry name" value="MFS_dom"/>
</dbReference>
<evidence type="ECO:0000259" key="8">
    <source>
        <dbReference type="PROSITE" id="PS50850"/>
    </source>
</evidence>
<evidence type="ECO:0000313" key="9">
    <source>
        <dbReference type="EMBL" id="NQX46965.1"/>
    </source>
</evidence>
<evidence type="ECO:0000256" key="1">
    <source>
        <dbReference type="ARBA" id="ARBA00004651"/>
    </source>
</evidence>
<keyword evidence="3" id="KW-1003">Cell membrane</keyword>
<evidence type="ECO:0000256" key="4">
    <source>
        <dbReference type="ARBA" id="ARBA00022692"/>
    </source>
</evidence>
<organism evidence="9 10">
    <name type="scientific">Paenibacillus tritici</name>
    <dbReference type="NCBI Taxonomy" id="1873425"/>
    <lineage>
        <taxon>Bacteria</taxon>
        <taxon>Bacillati</taxon>
        <taxon>Bacillota</taxon>
        <taxon>Bacilli</taxon>
        <taxon>Bacillales</taxon>
        <taxon>Paenibacillaceae</taxon>
        <taxon>Paenibacillus</taxon>
    </lineage>
</organism>
<dbReference type="InterPro" id="IPR050171">
    <property type="entry name" value="MFS_Transporters"/>
</dbReference>
<name>A0ABX2DQQ2_9BACL</name>
<keyword evidence="4 7" id="KW-0812">Transmembrane</keyword>
<comment type="caution">
    <text evidence="9">The sequence shown here is derived from an EMBL/GenBank/DDBJ whole genome shotgun (WGS) entry which is preliminary data.</text>
</comment>
<keyword evidence="10" id="KW-1185">Reference proteome</keyword>
<feature type="transmembrane region" description="Helical" evidence="7">
    <location>
        <begin position="142"/>
        <end position="160"/>
    </location>
</feature>
<evidence type="ECO:0000256" key="2">
    <source>
        <dbReference type="ARBA" id="ARBA00022448"/>
    </source>
</evidence>
<dbReference type="PANTHER" id="PTHR23517:SF3">
    <property type="entry name" value="INTEGRAL MEMBRANE TRANSPORT PROTEIN"/>
    <property type="match status" value="1"/>
</dbReference>
<feature type="transmembrane region" description="Helical" evidence="7">
    <location>
        <begin position="166"/>
        <end position="186"/>
    </location>
</feature>
<protein>
    <submittedName>
        <fullName evidence="9">MFS transporter</fullName>
    </submittedName>
</protein>
<keyword evidence="2" id="KW-0813">Transport</keyword>
<feature type="transmembrane region" description="Helical" evidence="7">
    <location>
        <begin position="270"/>
        <end position="292"/>
    </location>
</feature>
<feature type="transmembrane region" description="Helical" evidence="7">
    <location>
        <begin position="387"/>
        <end position="408"/>
    </location>
</feature>
<evidence type="ECO:0000256" key="7">
    <source>
        <dbReference type="SAM" id="Phobius"/>
    </source>
</evidence>
<feature type="transmembrane region" description="Helical" evidence="7">
    <location>
        <begin position="322"/>
        <end position="340"/>
    </location>
</feature>
<feature type="domain" description="Major facilitator superfamily (MFS) profile" evidence="8">
    <location>
        <begin position="1"/>
        <end position="409"/>
    </location>
</feature>
<comment type="subcellular location">
    <subcellularLocation>
        <location evidence="1">Cell membrane</location>
        <topology evidence="1">Multi-pass membrane protein</topology>
    </subcellularLocation>
</comment>
<keyword evidence="6 7" id="KW-0472">Membrane</keyword>
<keyword evidence="5 7" id="KW-1133">Transmembrane helix</keyword>
<dbReference type="Gene3D" id="1.20.1250.20">
    <property type="entry name" value="MFS general substrate transporter like domains"/>
    <property type="match status" value="2"/>
</dbReference>
<dbReference type="Proteomes" id="UP000711047">
    <property type="component" value="Unassembled WGS sequence"/>
</dbReference>
<evidence type="ECO:0000256" key="5">
    <source>
        <dbReference type="ARBA" id="ARBA00022989"/>
    </source>
</evidence>
<feature type="transmembrane region" description="Helical" evidence="7">
    <location>
        <begin position="299"/>
        <end position="316"/>
    </location>
</feature>
<evidence type="ECO:0000313" key="10">
    <source>
        <dbReference type="Proteomes" id="UP000711047"/>
    </source>
</evidence>
<dbReference type="InterPro" id="IPR005829">
    <property type="entry name" value="Sugar_transporter_CS"/>
</dbReference>
<evidence type="ECO:0000256" key="6">
    <source>
        <dbReference type="ARBA" id="ARBA00023136"/>
    </source>
</evidence>
<dbReference type="EMBL" id="JABMKX010000008">
    <property type="protein sequence ID" value="NQX46965.1"/>
    <property type="molecule type" value="Genomic_DNA"/>
</dbReference>
<feature type="transmembrane region" description="Helical" evidence="7">
    <location>
        <begin position="211"/>
        <end position="230"/>
    </location>
</feature>
<gene>
    <name evidence="9" type="ORF">HQN87_16630</name>
</gene>
<feature type="transmembrane region" description="Helical" evidence="7">
    <location>
        <begin position="43"/>
        <end position="62"/>
    </location>
</feature>
<dbReference type="InterPro" id="IPR011701">
    <property type="entry name" value="MFS"/>
</dbReference>
<dbReference type="SUPFAM" id="SSF103473">
    <property type="entry name" value="MFS general substrate transporter"/>
    <property type="match status" value="1"/>
</dbReference>
<reference evidence="9 10" key="1">
    <citation type="submission" date="2020-05" db="EMBL/GenBank/DDBJ databases">
        <title>Paenibacillus glebae, sp. nov., Paenibacillus humi sp. nov., Paenibacillus pedi sp. nov., Paenibacillus terrestris sp. nov. and Paenibacillus terricola sp. nov., isolated from a forest top soil sample.</title>
        <authorList>
            <person name="Qi S."/>
            <person name="Carlier A."/>
            <person name="Cnockaert M."/>
            <person name="Vandamme P."/>
        </authorList>
    </citation>
    <scope>NUCLEOTIDE SEQUENCE [LARGE SCALE GENOMIC DNA]</scope>
    <source>
        <strain evidence="9 10">LMG 29502</strain>
    </source>
</reference>
<dbReference type="PROSITE" id="PS00216">
    <property type="entry name" value="SUGAR_TRANSPORT_1"/>
    <property type="match status" value="1"/>
</dbReference>
<evidence type="ECO:0000256" key="3">
    <source>
        <dbReference type="ARBA" id="ARBA00022475"/>
    </source>
</evidence>
<dbReference type="PROSITE" id="PS50850">
    <property type="entry name" value="MFS"/>
    <property type="match status" value="1"/>
</dbReference>
<dbReference type="Pfam" id="PF07690">
    <property type="entry name" value="MFS_1"/>
    <property type="match status" value="2"/>
</dbReference>
<dbReference type="PANTHER" id="PTHR23517">
    <property type="entry name" value="RESISTANCE PROTEIN MDTM, PUTATIVE-RELATED-RELATED"/>
    <property type="match status" value="1"/>
</dbReference>
<feature type="transmembrane region" description="Helical" evidence="7">
    <location>
        <begin position="361"/>
        <end position="381"/>
    </location>
</feature>
<proteinExistence type="predicted"/>
<sequence>MKFLSLDTNVRIRLIERFFTQIVGNSIQPFMVIYFSLTLGAKFAGVLIAFNVMLAFIAGFYGGYLSDQFGRRKVMIVSELVRFVALLPMLLESTSLFDSAIVVYFAMTISSAAAGVSGPAGEALVIDSSNQEQRKYIYTLDYWLWNLSLLAGSLLGGFFFKENRMILLSFLSLMSLLSLCILIFLIKDRQNCMNSKSNIPKKRFGRQLLNNYRTVSTDSIFLLFLAASLLDLSVQTQTSNFIAVRLVHEVSEQTLFSLGNFSFVIDGYNLFGILNTLNAGIVILFTSIFSYFTKKMNSRYAIIAGMLLYTIGNSIISYETSSWVLLFMMAIVAIGELIYIPHKQALMADIIPDDKRGSYMALNAITTRGAVMLGSMAVTLGAIFSKYILSIEIFLVGLASCLLFSKLISAAHHAKGSRSNKTEANSVNL</sequence>
<dbReference type="RefSeq" id="WP_173135632.1">
    <property type="nucleotide sequence ID" value="NZ_JABMKX010000008.1"/>
</dbReference>
<dbReference type="InterPro" id="IPR036259">
    <property type="entry name" value="MFS_trans_sf"/>
</dbReference>